<gene>
    <name evidence="2" type="ORF">H8E29_16180</name>
</gene>
<evidence type="ECO:0000256" key="1">
    <source>
        <dbReference type="SAM" id="MobiDB-lite"/>
    </source>
</evidence>
<dbReference type="AlphaFoldDB" id="A0A8J6NJD2"/>
<evidence type="ECO:0000313" key="2">
    <source>
        <dbReference type="EMBL" id="MBC8336801.1"/>
    </source>
</evidence>
<evidence type="ECO:0000313" key="3">
    <source>
        <dbReference type="Proteomes" id="UP000614469"/>
    </source>
</evidence>
<feature type="region of interest" description="Disordered" evidence="1">
    <location>
        <begin position="68"/>
        <end position="95"/>
    </location>
</feature>
<name>A0A8J6NJD2_9CHLR</name>
<accession>A0A8J6NJD2</accession>
<feature type="compositionally biased region" description="Basic and acidic residues" evidence="1">
    <location>
        <begin position="82"/>
        <end position="95"/>
    </location>
</feature>
<comment type="caution">
    <text evidence="2">The sequence shown here is derived from an EMBL/GenBank/DDBJ whole genome shotgun (WGS) entry which is preliminary data.</text>
</comment>
<protein>
    <submittedName>
        <fullName evidence="2">Uncharacterized protein</fullName>
    </submittedName>
</protein>
<dbReference type="Proteomes" id="UP000614469">
    <property type="component" value="Unassembled WGS sequence"/>
</dbReference>
<dbReference type="EMBL" id="JACNJN010000195">
    <property type="protein sequence ID" value="MBC8336801.1"/>
    <property type="molecule type" value="Genomic_DNA"/>
</dbReference>
<organism evidence="2 3">
    <name type="scientific">Candidatus Desulfolinea nitratireducens</name>
    <dbReference type="NCBI Taxonomy" id="2841698"/>
    <lineage>
        <taxon>Bacteria</taxon>
        <taxon>Bacillati</taxon>
        <taxon>Chloroflexota</taxon>
        <taxon>Anaerolineae</taxon>
        <taxon>Anaerolineales</taxon>
        <taxon>Anaerolineales incertae sedis</taxon>
        <taxon>Candidatus Desulfolinea</taxon>
    </lineage>
</organism>
<sequence>MEIIRKYHGENILVETAEGKRVVVPESWTDHGTELENEAAINEAPHLLDYEGLVQVAELIDRIKRKGETQTTCQTEAEDYDGGQRKEERTSEAKS</sequence>
<proteinExistence type="predicted"/>
<reference evidence="2 3" key="1">
    <citation type="submission" date="2020-08" db="EMBL/GenBank/DDBJ databases">
        <title>Bridging the membrane lipid divide: bacteria of the FCB group superphylum have the potential to synthesize archaeal ether lipids.</title>
        <authorList>
            <person name="Villanueva L."/>
            <person name="Von Meijenfeldt F.A.B."/>
            <person name="Westbye A.B."/>
            <person name="Yadav S."/>
            <person name="Hopmans E.C."/>
            <person name="Dutilh B.E."/>
            <person name="Sinninghe Damste J.S."/>
        </authorList>
    </citation>
    <scope>NUCLEOTIDE SEQUENCE [LARGE SCALE GENOMIC DNA]</scope>
    <source>
        <strain evidence="2">NIOZ-UU36</strain>
    </source>
</reference>